<dbReference type="InterPro" id="IPR029790">
    <property type="entry name" value="EFG1/Phd1/StuA"/>
</dbReference>
<evidence type="ECO:0000256" key="4">
    <source>
        <dbReference type="ARBA" id="ARBA00023163"/>
    </source>
</evidence>
<organism evidence="7 8">
    <name type="scientific">Zygosaccharomyces bailii (strain CLIB 213 / ATCC 58445 / CBS 680 / BCRC 21525 / NBRC 1098 / NCYC 1416 / NRRL Y-2227)</name>
    <dbReference type="NCBI Taxonomy" id="1333698"/>
    <lineage>
        <taxon>Eukaryota</taxon>
        <taxon>Fungi</taxon>
        <taxon>Dikarya</taxon>
        <taxon>Ascomycota</taxon>
        <taxon>Saccharomycotina</taxon>
        <taxon>Saccharomycetes</taxon>
        <taxon>Saccharomycetales</taxon>
        <taxon>Saccharomycetaceae</taxon>
        <taxon>Zygosaccharomyces</taxon>
    </lineage>
</organism>
<dbReference type="SMART" id="SM01252">
    <property type="entry name" value="KilA-N"/>
    <property type="match status" value="1"/>
</dbReference>
<dbReference type="InterPro" id="IPR003163">
    <property type="entry name" value="Tscrpt_reg_HTH_APSES-type"/>
</dbReference>
<feature type="region of interest" description="Disordered" evidence="5">
    <location>
        <begin position="369"/>
        <end position="418"/>
    </location>
</feature>
<feature type="compositionally biased region" description="Low complexity" evidence="5">
    <location>
        <begin position="400"/>
        <end position="415"/>
    </location>
</feature>
<evidence type="ECO:0000259" key="6">
    <source>
        <dbReference type="PROSITE" id="PS51299"/>
    </source>
</evidence>
<keyword evidence="2" id="KW-0805">Transcription regulation</keyword>
<name>A0A8J2TBZ6_ZYGB2</name>
<feature type="compositionally biased region" description="Low complexity" evidence="5">
    <location>
        <begin position="488"/>
        <end position="498"/>
    </location>
</feature>
<proteinExistence type="inferred from homology"/>
<dbReference type="AlphaFoldDB" id="A0A8J2TBZ6"/>
<keyword evidence="3" id="KW-0238">DNA-binding</keyword>
<evidence type="ECO:0000256" key="2">
    <source>
        <dbReference type="ARBA" id="ARBA00023015"/>
    </source>
</evidence>
<dbReference type="PANTHER" id="PTHR47792">
    <property type="entry name" value="PROTEIN SOK2-RELATED"/>
    <property type="match status" value="1"/>
</dbReference>
<feature type="region of interest" description="Disordered" evidence="5">
    <location>
        <begin position="1"/>
        <end position="88"/>
    </location>
</feature>
<feature type="region of interest" description="Disordered" evidence="5">
    <location>
        <begin position="455"/>
        <end position="498"/>
    </location>
</feature>
<feature type="domain" description="HTH APSES-type" evidence="6">
    <location>
        <begin position="216"/>
        <end position="322"/>
    </location>
</feature>
<sequence length="498" mass="52063">MGMNSAYQRADQPGNVHGQGLPSGGLPYGQLPAQLPVQLPMPQRVMGQGEPGQPGPPSAPAQQGQLVAHAQHVQHVQHGHSAHGPYAPRASQVSHVHASPQPYQYPGFQLFPSPLPLRQFSSTPSRLSPTSGTSVLSPAAYGPNTSATAAGGASTAPCSTSPPIPSVPVSTTAVSIPASMTGPMPGSAPAAPPVHSYDVRGSIISYDHNGNVTKPRVTTTMWEDEKTLCYQVEANGISVVRRADNDMINGTKLLNVAKITRGRRDGILKAERVRHVVKIGSMHLKGVWIPFERAHAMAQREKIVDHLYPLFVKNIQSVLRETGEETNSPVEAQIQPAQAPVPAPAPAPAPAPPHVDPWYRSASTILPQPYGGSVRTTPQFAMPLTPYRPLPSGGPGSGAGTVPNATPAGAPGAPNFTDYARPVLSTSIHEAPAPIQPLVPAPQPHHMQHNSQLLRPASSTTDTTERSASDSDSSRAASRGAGGGGARTTGASSNDYGH</sequence>
<keyword evidence="8" id="KW-1185">Reference proteome</keyword>
<accession>A0A8J2TBZ6</accession>
<dbReference type="SUPFAM" id="SSF54616">
    <property type="entry name" value="DNA-binding domain of Mlu1-box binding protein MBP1"/>
    <property type="match status" value="1"/>
</dbReference>
<evidence type="ECO:0000256" key="5">
    <source>
        <dbReference type="SAM" id="MobiDB-lite"/>
    </source>
</evidence>
<dbReference type="Pfam" id="PF04383">
    <property type="entry name" value="KilA-N"/>
    <property type="match status" value="1"/>
</dbReference>
<dbReference type="Proteomes" id="UP000019375">
    <property type="component" value="Unassembled WGS sequence"/>
</dbReference>
<dbReference type="InterPro" id="IPR036887">
    <property type="entry name" value="HTH_APSES_sf"/>
</dbReference>
<comment type="similarity">
    <text evidence="1">Belongs to the EFG1/PHD1/stuA family.</text>
</comment>
<dbReference type="FunFam" id="3.10.260.10:FF:000003">
    <property type="entry name" value="Ascospore maturation 1 protein"/>
    <property type="match status" value="1"/>
</dbReference>
<evidence type="ECO:0000313" key="8">
    <source>
        <dbReference type="Proteomes" id="UP000019375"/>
    </source>
</evidence>
<dbReference type="OrthoDB" id="5407653at2759"/>
<feature type="compositionally biased region" description="Pro residues" evidence="5">
    <location>
        <begin position="339"/>
        <end position="355"/>
    </location>
</feature>
<evidence type="ECO:0000256" key="1">
    <source>
        <dbReference type="ARBA" id="ARBA00007247"/>
    </source>
</evidence>
<dbReference type="GO" id="GO:0045944">
    <property type="term" value="P:positive regulation of transcription by RNA polymerase II"/>
    <property type="evidence" value="ECO:0007669"/>
    <property type="project" value="TreeGrafter"/>
</dbReference>
<dbReference type="GO" id="GO:0043565">
    <property type="term" value="F:sequence-specific DNA binding"/>
    <property type="evidence" value="ECO:0007669"/>
    <property type="project" value="TreeGrafter"/>
</dbReference>
<dbReference type="PANTHER" id="PTHR47792:SF1">
    <property type="entry name" value="PROTEIN SOK2-RELATED"/>
    <property type="match status" value="1"/>
</dbReference>
<dbReference type="InterPro" id="IPR018004">
    <property type="entry name" value="KilA/APSES_HTH"/>
</dbReference>
<dbReference type="PROSITE" id="PS51299">
    <property type="entry name" value="HTH_APSES"/>
    <property type="match status" value="1"/>
</dbReference>
<gene>
    <name evidence="7" type="ORF">BN860_00122g</name>
</gene>
<dbReference type="GO" id="GO:0003700">
    <property type="term" value="F:DNA-binding transcription factor activity"/>
    <property type="evidence" value="ECO:0007669"/>
    <property type="project" value="TreeGrafter"/>
</dbReference>
<evidence type="ECO:0000256" key="3">
    <source>
        <dbReference type="ARBA" id="ARBA00023125"/>
    </source>
</evidence>
<evidence type="ECO:0000313" key="7">
    <source>
        <dbReference type="EMBL" id="CDF92013.1"/>
    </source>
</evidence>
<protein>
    <submittedName>
        <fullName evidence="7">ZYBA0S18-00122g1_1</fullName>
    </submittedName>
</protein>
<feature type="compositionally biased region" description="Basic and acidic residues" evidence="5">
    <location>
        <begin position="463"/>
        <end position="473"/>
    </location>
</feature>
<dbReference type="Gene3D" id="3.10.260.10">
    <property type="entry name" value="Transcription regulator HTH, APSES-type DNA-binding domain"/>
    <property type="match status" value="1"/>
</dbReference>
<dbReference type="EMBL" id="HG316471">
    <property type="protein sequence ID" value="CDF92013.1"/>
    <property type="molecule type" value="Genomic_DNA"/>
</dbReference>
<feature type="region of interest" description="Disordered" evidence="5">
    <location>
        <begin position="336"/>
        <end position="356"/>
    </location>
</feature>
<reference evidence="8" key="1">
    <citation type="journal article" date="2013" name="Genome Announc.">
        <title>Genome sequence of the food spoilage yeast Zygosaccharomyces bailii CLIB 213(T).</title>
        <authorList>
            <person name="Galeote V."/>
            <person name="Bigey F."/>
            <person name="Devillers H."/>
            <person name="Neuveglise C."/>
            <person name="Dequin S."/>
        </authorList>
    </citation>
    <scope>NUCLEOTIDE SEQUENCE [LARGE SCALE GENOMIC DNA]</scope>
    <source>
        <strain evidence="8">CLIB 213 / ATCC 58445 / CBS 680 / CCRC 21525 / NBRC 1098 / NCYC 1416 / NRRL Y-2227</strain>
    </source>
</reference>
<keyword evidence="4" id="KW-0804">Transcription</keyword>
<feature type="compositionally biased region" description="Low complexity" evidence="5">
    <location>
        <begin position="60"/>
        <end position="74"/>
    </location>
</feature>
<dbReference type="GO" id="GO:0005634">
    <property type="term" value="C:nucleus"/>
    <property type="evidence" value="ECO:0007669"/>
    <property type="project" value="TreeGrafter"/>
</dbReference>